<evidence type="ECO:0000313" key="2">
    <source>
        <dbReference type="Proteomes" id="UP001152484"/>
    </source>
</evidence>
<dbReference type="PANTHER" id="PTHR46220">
    <property type="entry name" value="ADP-RIBOSYLATION FACTOR GTPASE-ACTIVATING PROTEIN AGD12"/>
    <property type="match status" value="1"/>
</dbReference>
<dbReference type="PANTHER" id="PTHR46220:SF1">
    <property type="entry name" value="ADP-RIBOSYLATION FACTOR GTPASE-ACTIVATING PROTEIN AGD12"/>
    <property type="match status" value="1"/>
</dbReference>
<accession>A0A9P1E086</accession>
<sequence>MASSARCRLEQASVKRQIPCSPAPGLCEASTSLSSLFSGLCEASMPIQPETPIHRSLGNFVGSPMSSIDANSTRDTNSPIARSKYELQELLKLSLRISSQSKKQYLQADGFQSSSSIQKSEGLVEFIGILWIKVTKGTKLAVRDMLSREAESTNYIDEDHYIDEDQFKSNLE</sequence>
<proteinExistence type="predicted"/>
<evidence type="ECO:0000313" key="1">
    <source>
        <dbReference type="EMBL" id="CAH9070505.1"/>
    </source>
</evidence>
<dbReference type="AlphaFoldDB" id="A0A9P1E086"/>
<reference evidence="1" key="1">
    <citation type="submission" date="2022-07" db="EMBL/GenBank/DDBJ databases">
        <authorList>
            <person name="Macas J."/>
            <person name="Novak P."/>
            <person name="Neumann P."/>
        </authorList>
    </citation>
    <scope>NUCLEOTIDE SEQUENCE</scope>
</reference>
<dbReference type="EMBL" id="CAMAPE010000006">
    <property type="protein sequence ID" value="CAH9070505.1"/>
    <property type="molecule type" value="Genomic_DNA"/>
</dbReference>
<comment type="caution">
    <text evidence="1">The sequence shown here is derived from an EMBL/GenBank/DDBJ whole genome shotgun (WGS) entry which is preliminary data.</text>
</comment>
<dbReference type="Proteomes" id="UP001152484">
    <property type="component" value="Unassembled WGS sequence"/>
</dbReference>
<dbReference type="GO" id="GO:0005543">
    <property type="term" value="F:phospholipid binding"/>
    <property type="evidence" value="ECO:0007669"/>
    <property type="project" value="InterPro"/>
</dbReference>
<gene>
    <name evidence="1" type="ORF">CEURO_LOCUS3663</name>
</gene>
<dbReference type="GO" id="GO:0005096">
    <property type="term" value="F:GTPase activator activity"/>
    <property type="evidence" value="ECO:0007669"/>
    <property type="project" value="InterPro"/>
</dbReference>
<name>A0A9P1E086_CUSEU</name>
<organism evidence="1 2">
    <name type="scientific">Cuscuta europaea</name>
    <name type="common">European dodder</name>
    <dbReference type="NCBI Taxonomy" id="41803"/>
    <lineage>
        <taxon>Eukaryota</taxon>
        <taxon>Viridiplantae</taxon>
        <taxon>Streptophyta</taxon>
        <taxon>Embryophyta</taxon>
        <taxon>Tracheophyta</taxon>
        <taxon>Spermatophyta</taxon>
        <taxon>Magnoliopsida</taxon>
        <taxon>eudicotyledons</taxon>
        <taxon>Gunneridae</taxon>
        <taxon>Pentapetalae</taxon>
        <taxon>asterids</taxon>
        <taxon>lamiids</taxon>
        <taxon>Solanales</taxon>
        <taxon>Convolvulaceae</taxon>
        <taxon>Cuscuteae</taxon>
        <taxon>Cuscuta</taxon>
        <taxon>Cuscuta subgen. Cuscuta</taxon>
    </lineage>
</organism>
<dbReference type="InterPro" id="IPR044518">
    <property type="entry name" value="ARF_GAP_AGD11/12/13"/>
</dbReference>
<protein>
    <submittedName>
        <fullName evidence="1">Uncharacterized protein</fullName>
    </submittedName>
</protein>
<keyword evidence="2" id="KW-1185">Reference proteome</keyword>